<proteinExistence type="predicted"/>
<protein>
    <recommendedName>
        <fullName evidence="3">HTH psq-type domain-containing protein</fullName>
    </recommendedName>
</protein>
<accession>A0A433DLA8</accession>
<name>A0A433DLA8_9FUNG</name>
<organism evidence="1 2">
    <name type="scientific">Jimgerdemannia flammicorona</name>
    <dbReference type="NCBI Taxonomy" id="994334"/>
    <lineage>
        <taxon>Eukaryota</taxon>
        <taxon>Fungi</taxon>
        <taxon>Fungi incertae sedis</taxon>
        <taxon>Mucoromycota</taxon>
        <taxon>Mucoromycotina</taxon>
        <taxon>Endogonomycetes</taxon>
        <taxon>Endogonales</taxon>
        <taxon>Endogonaceae</taxon>
        <taxon>Jimgerdemannia</taxon>
    </lineage>
</organism>
<evidence type="ECO:0000313" key="1">
    <source>
        <dbReference type="EMBL" id="RUP51605.1"/>
    </source>
</evidence>
<evidence type="ECO:0008006" key="3">
    <source>
        <dbReference type="Google" id="ProtNLM"/>
    </source>
</evidence>
<dbReference type="AlphaFoldDB" id="A0A433DLA8"/>
<reference evidence="1 2" key="1">
    <citation type="journal article" date="2018" name="New Phytol.">
        <title>Phylogenomics of Endogonaceae and evolution of mycorrhizas within Mucoromycota.</title>
        <authorList>
            <person name="Chang Y."/>
            <person name="Desiro A."/>
            <person name="Na H."/>
            <person name="Sandor L."/>
            <person name="Lipzen A."/>
            <person name="Clum A."/>
            <person name="Barry K."/>
            <person name="Grigoriev I.V."/>
            <person name="Martin F.M."/>
            <person name="Stajich J.E."/>
            <person name="Smith M.E."/>
            <person name="Bonito G."/>
            <person name="Spatafora J.W."/>
        </authorList>
    </citation>
    <scope>NUCLEOTIDE SEQUENCE [LARGE SCALE GENOMIC DNA]</scope>
    <source>
        <strain evidence="1 2">GMNB39</strain>
    </source>
</reference>
<evidence type="ECO:0000313" key="2">
    <source>
        <dbReference type="Proteomes" id="UP000268093"/>
    </source>
</evidence>
<sequence>MGLKCHALSDQDKYNICKKAVKNPKLTQDDLAQKYKCNYSTISKILQKKEIWITTISISQDINIFCHKEGKFPKIEEALCLWIQNAQPEGSLFSSKLYGTSATHRYRNYFEY</sequence>
<dbReference type="SUPFAM" id="SSF46689">
    <property type="entry name" value="Homeodomain-like"/>
    <property type="match status" value="1"/>
</dbReference>
<dbReference type="EMBL" id="RBNI01000597">
    <property type="protein sequence ID" value="RUP51605.1"/>
    <property type="molecule type" value="Genomic_DNA"/>
</dbReference>
<dbReference type="Gene3D" id="1.10.10.60">
    <property type="entry name" value="Homeodomain-like"/>
    <property type="match status" value="1"/>
</dbReference>
<dbReference type="InterPro" id="IPR009057">
    <property type="entry name" value="Homeodomain-like_sf"/>
</dbReference>
<gene>
    <name evidence="1" type="ORF">BC936DRAFT_147050</name>
</gene>
<dbReference type="Proteomes" id="UP000268093">
    <property type="component" value="Unassembled WGS sequence"/>
</dbReference>
<comment type="caution">
    <text evidence="1">The sequence shown here is derived from an EMBL/GenBank/DDBJ whole genome shotgun (WGS) entry which is preliminary data.</text>
</comment>
<dbReference type="OrthoDB" id="2314430at2759"/>
<keyword evidence="2" id="KW-1185">Reference proteome</keyword>